<organism evidence="2 3">
    <name type="scientific">Orbilia oligospora</name>
    <name type="common">Nematode-trapping fungus</name>
    <name type="synonym">Arthrobotrys oligospora</name>
    <dbReference type="NCBI Taxonomy" id="2813651"/>
    <lineage>
        <taxon>Eukaryota</taxon>
        <taxon>Fungi</taxon>
        <taxon>Dikarya</taxon>
        <taxon>Ascomycota</taxon>
        <taxon>Pezizomycotina</taxon>
        <taxon>Orbiliomycetes</taxon>
        <taxon>Orbiliales</taxon>
        <taxon>Orbiliaceae</taxon>
        <taxon>Orbilia</taxon>
    </lineage>
</organism>
<name>A0A7C8QF02_ORBOL</name>
<dbReference type="EMBL" id="WIWS01000080">
    <property type="protein sequence ID" value="KAF3210405.1"/>
    <property type="molecule type" value="Genomic_DNA"/>
</dbReference>
<sequence>MPQTVFSAQGSPHIQRHKRSDSDLELMPQIIHLDHKGQISDSIPGGFHEEQQTSLTATPTPLGKAVHKTTLILKHRNSEIFQYSNPLVHEKSTAIMSRDRLDSFFSTSQAQETSISGDRSLIGRQHDASDWRNGAFNAVMEYLDTNGSTIID</sequence>
<gene>
    <name evidence="2" type="ORF">TWF106_010701</name>
</gene>
<dbReference type="Proteomes" id="UP000472727">
    <property type="component" value="Unassembled WGS sequence"/>
</dbReference>
<evidence type="ECO:0000313" key="2">
    <source>
        <dbReference type="EMBL" id="KAF3210405.1"/>
    </source>
</evidence>
<protein>
    <submittedName>
        <fullName evidence="2">Uncharacterized protein</fullName>
    </submittedName>
</protein>
<accession>A0A7C8QF02</accession>
<evidence type="ECO:0000256" key="1">
    <source>
        <dbReference type="SAM" id="MobiDB-lite"/>
    </source>
</evidence>
<evidence type="ECO:0000313" key="3">
    <source>
        <dbReference type="Proteomes" id="UP000472727"/>
    </source>
</evidence>
<proteinExistence type="predicted"/>
<comment type="caution">
    <text evidence="2">The sequence shown here is derived from an EMBL/GenBank/DDBJ whole genome shotgun (WGS) entry which is preliminary data.</text>
</comment>
<feature type="compositionally biased region" description="Polar residues" evidence="1">
    <location>
        <begin position="1"/>
        <end position="12"/>
    </location>
</feature>
<feature type="region of interest" description="Disordered" evidence="1">
    <location>
        <begin position="1"/>
        <end position="21"/>
    </location>
</feature>
<dbReference type="AlphaFoldDB" id="A0A7C8QF02"/>
<reference evidence="2 3" key="1">
    <citation type="submission" date="2019-06" db="EMBL/GenBank/DDBJ databases">
        <authorList>
            <person name="Palmer J.M."/>
        </authorList>
    </citation>
    <scope>NUCLEOTIDE SEQUENCE [LARGE SCALE GENOMIC DNA]</scope>
    <source>
        <strain evidence="2 3">TWF106</strain>
    </source>
</reference>